<evidence type="ECO:0000256" key="1">
    <source>
        <dbReference type="SAM" id="MobiDB-lite"/>
    </source>
</evidence>
<accession>A0ABQ3YEV9</accession>
<feature type="chain" id="PRO_5046693733" description="Lipoprotein" evidence="2">
    <location>
        <begin position="25"/>
        <end position="250"/>
    </location>
</feature>
<reference evidence="3 4" key="1">
    <citation type="submission" date="2021-01" db="EMBL/GenBank/DDBJ databases">
        <title>Whole genome shotgun sequence of Actinoplanes deccanensis NBRC 13994.</title>
        <authorList>
            <person name="Komaki H."/>
            <person name="Tamura T."/>
        </authorList>
    </citation>
    <scope>NUCLEOTIDE SEQUENCE [LARGE SCALE GENOMIC DNA]</scope>
    <source>
        <strain evidence="3 4">NBRC 13994</strain>
    </source>
</reference>
<feature type="signal peptide" evidence="2">
    <location>
        <begin position="1"/>
        <end position="24"/>
    </location>
</feature>
<dbReference type="Proteomes" id="UP000609879">
    <property type="component" value="Unassembled WGS sequence"/>
</dbReference>
<evidence type="ECO:0000256" key="2">
    <source>
        <dbReference type="SAM" id="SignalP"/>
    </source>
</evidence>
<feature type="region of interest" description="Disordered" evidence="1">
    <location>
        <begin position="25"/>
        <end position="55"/>
    </location>
</feature>
<evidence type="ECO:0000313" key="3">
    <source>
        <dbReference type="EMBL" id="GID78546.1"/>
    </source>
</evidence>
<dbReference type="RefSeq" id="WP_203773544.1">
    <property type="nucleotide sequence ID" value="NZ_BAAABO010000038.1"/>
</dbReference>
<sequence>MRPLLPMLLAASVVLTGCTAPAHSATLSHSPAASSPAPSPSVTTEPAPPPAPVKPTISKKGLDYFFTVALGAETGDKSDVVGFWNWAEVSVALHGADSASTACAKKTIADFNALTASTDLKLTTGTADIDVHIASSSKLRALDSDYGRGDDGYVEAQWSYDHVYQKGKVLIRSTGMTDRERCHTMRAELTQAMGFLNDSGNVRDSVLQDDYERPLAQYTALDKEVIRLLYSGALTPGDNRKTVTGKVTVK</sequence>
<dbReference type="InterPro" id="IPR021323">
    <property type="entry name" value="DUF2927"/>
</dbReference>
<dbReference type="EMBL" id="BOMI01000146">
    <property type="protein sequence ID" value="GID78546.1"/>
    <property type="molecule type" value="Genomic_DNA"/>
</dbReference>
<evidence type="ECO:0008006" key="5">
    <source>
        <dbReference type="Google" id="ProtNLM"/>
    </source>
</evidence>
<dbReference type="Pfam" id="PF11150">
    <property type="entry name" value="DUF2927"/>
    <property type="match status" value="1"/>
</dbReference>
<dbReference type="PROSITE" id="PS51257">
    <property type="entry name" value="PROKAR_LIPOPROTEIN"/>
    <property type="match status" value="1"/>
</dbReference>
<name>A0ABQ3YEV9_9ACTN</name>
<evidence type="ECO:0000313" key="4">
    <source>
        <dbReference type="Proteomes" id="UP000609879"/>
    </source>
</evidence>
<proteinExistence type="predicted"/>
<comment type="caution">
    <text evidence="3">The sequence shown here is derived from an EMBL/GenBank/DDBJ whole genome shotgun (WGS) entry which is preliminary data.</text>
</comment>
<keyword evidence="4" id="KW-1185">Reference proteome</keyword>
<keyword evidence="2" id="KW-0732">Signal</keyword>
<protein>
    <recommendedName>
        <fullName evidence="5">Lipoprotein</fullName>
    </recommendedName>
</protein>
<organism evidence="3 4">
    <name type="scientific">Paractinoplanes deccanensis</name>
    <dbReference type="NCBI Taxonomy" id="113561"/>
    <lineage>
        <taxon>Bacteria</taxon>
        <taxon>Bacillati</taxon>
        <taxon>Actinomycetota</taxon>
        <taxon>Actinomycetes</taxon>
        <taxon>Micromonosporales</taxon>
        <taxon>Micromonosporaceae</taxon>
        <taxon>Paractinoplanes</taxon>
    </lineage>
</organism>
<feature type="compositionally biased region" description="Low complexity" evidence="1">
    <location>
        <begin position="25"/>
        <end position="45"/>
    </location>
</feature>
<gene>
    <name evidence="3" type="ORF">Ade02nite_71870</name>
</gene>